<dbReference type="InterPro" id="IPR031107">
    <property type="entry name" value="Small_HSP"/>
</dbReference>
<reference evidence="4 5" key="1">
    <citation type="submission" date="2020-08" db="EMBL/GenBank/DDBJ databases">
        <title>Genomic Encyclopedia of Type Strains, Phase IV (KMG-IV): sequencing the most valuable type-strain genomes for metagenomic binning, comparative biology and taxonomic classification.</title>
        <authorList>
            <person name="Goeker M."/>
        </authorList>
    </citation>
    <scope>NUCLEOTIDE SEQUENCE [LARGE SCALE GENOMIC DNA]</scope>
    <source>
        <strain evidence="4 5">DSM 25799</strain>
    </source>
</reference>
<evidence type="ECO:0000313" key="4">
    <source>
        <dbReference type="EMBL" id="MBB5182569.1"/>
    </source>
</evidence>
<dbReference type="Proteomes" id="UP000539953">
    <property type="component" value="Unassembled WGS sequence"/>
</dbReference>
<dbReference type="PANTHER" id="PTHR11527">
    <property type="entry name" value="HEAT-SHOCK PROTEIN 20 FAMILY MEMBER"/>
    <property type="match status" value="1"/>
</dbReference>
<feature type="domain" description="SHSP" evidence="3">
    <location>
        <begin position="18"/>
        <end position="133"/>
    </location>
</feature>
<evidence type="ECO:0000259" key="3">
    <source>
        <dbReference type="PROSITE" id="PS01031"/>
    </source>
</evidence>
<dbReference type="CDD" id="cd06471">
    <property type="entry name" value="ACD_LpsHSP_like"/>
    <property type="match status" value="1"/>
</dbReference>
<gene>
    <name evidence="4" type="ORF">HNQ47_000588</name>
</gene>
<comment type="similarity">
    <text evidence="1 2">Belongs to the small heat shock protein (HSP20) family.</text>
</comment>
<comment type="caution">
    <text evidence="4">The sequence shown here is derived from an EMBL/GenBank/DDBJ whole genome shotgun (WGS) entry which is preliminary data.</text>
</comment>
<name>A0A7W8CY55_9FIRM</name>
<dbReference type="Pfam" id="PF00011">
    <property type="entry name" value="HSP20"/>
    <property type="match status" value="1"/>
</dbReference>
<organism evidence="4 5">
    <name type="scientific">Catenisphaera adipataccumulans</name>
    <dbReference type="NCBI Taxonomy" id="700500"/>
    <lineage>
        <taxon>Bacteria</taxon>
        <taxon>Bacillati</taxon>
        <taxon>Bacillota</taxon>
        <taxon>Erysipelotrichia</taxon>
        <taxon>Erysipelotrichales</taxon>
        <taxon>Erysipelotrichaceae</taxon>
        <taxon>Catenisphaera</taxon>
    </lineage>
</organism>
<dbReference type="InterPro" id="IPR002068">
    <property type="entry name" value="A-crystallin/Hsp20_dom"/>
</dbReference>
<keyword evidence="5" id="KW-1185">Reference proteome</keyword>
<dbReference type="PROSITE" id="PS01031">
    <property type="entry name" value="SHSP"/>
    <property type="match status" value="1"/>
</dbReference>
<accession>A0A7W8CY55</accession>
<dbReference type="Gene3D" id="2.60.40.790">
    <property type="match status" value="1"/>
</dbReference>
<dbReference type="RefSeq" id="WP_183327372.1">
    <property type="nucleotide sequence ID" value="NZ_JACHHK010000002.1"/>
</dbReference>
<dbReference type="AlphaFoldDB" id="A0A7W8CY55"/>
<proteinExistence type="inferred from homology"/>
<dbReference type="EMBL" id="JACHHK010000002">
    <property type="protein sequence ID" value="MBB5182569.1"/>
    <property type="molecule type" value="Genomic_DNA"/>
</dbReference>
<evidence type="ECO:0000256" key="2">
    <source>
        <dbReference type="RuleBase" id="RU003616"/>
    </source>
</evidence>
<evidence type="ECO:0000313" key="5">
    <source>
        <dbReference type="Proteomes" id="UP000539953"/>
    </source>
</evidence>
<dbReference type="SUPFAM" id="SSF49764">
    <property type="entry name" value="HSP20-like chaperones"/>
    <property type="match status" value="1"/>
</dbReference>
<protein>
    <submittedName>
        <fullName evidence="4">HSP20 family molecular chaperone IbpA</fullName>
    </submittedName>
</protein>
<sequence>MRYYPGFGFFNDLFNDYVSPSNGMLKTDIREKDGNYELNMEMPGFKKEDVKIELNDGTLTVTATRNSHNDESDDKGRVIRKERYEGTFSRSFYIGDRYKQSDIKASFDNGELKITLPTEAQKIEQTKQYISIE</sequence>
<dbReference type="InterPro" id="IPR008978">
    <property type="entry name" value="HSP20-like_chaperone"/>
</dbReference>
<evidence type="ECO:0000256" key="1">
    <source>
        <dbReference type="PROSITE-ProRule" id="PRU00285"/>
    </source>
</evidence>